<dbReference type="EMBL" id="JAQQXR010000004">
    <property type="protein sequence ID" value="MDC8758349.1"/>
    <property type="molecule type" value="Genomic_DNA"/>
</dbReference>
<organism evidence="1 2">
    <name type="scientific">Janthinobacterium fluminis</name>
    <dbReference type="NCBI Taxonomy" id="2987524"/>
    <lineage>
        <taxon>Bacteria</taxon>
        <taxon>Pseudomonadati</taxon>
        <taxon>Pseudomonadota</taxon>
        <taxon>Betaproteobacteria</taxon>
        <taxon>Burkholderiales</taxon>
        <taxon>Oxalobacteraceae</taxon>
        <taxon>Janthinobacterium</taxon>
    </lineage>
</organism>
<dbReference type="InterPro" id="IPR036291">
    <property type="entry name" value="NAD(P)-bd_dom_sf"/>
</dbReference>
<dbReference type="NCBIfam" id="TIGR04390">
    <property type="entry name" value="OMP_YaiO_dom"/>
    <property type="match status" value="1"/>
</dbReference>
<protein>
    <submittedName>
        <fullName evidence="1">YaiO family outer membrane beta-barrel protein</fullName>
    </submittedName>
</protein>
<dbReference type="RefSeq" id="WP_273671024.1">
    <property type="nucleotide sequence ID" value="NZ_JAQQXR010000004.1"/>
</dbReference>
<dbReference type="Proteomes" id="UP001221208">
    <property type="component" value="Unassembled WGS sequence"/>
</dbReference>
<evidence type="ECO:0000313" key="1">
    <source>
        <dbReference type="EMBL" id="MDC8758349.1"/>
    </source>
</evidence>
<dbReference type="Gene3D" id="3.40.50.720">
    <property type="entry name" value="NAD(P)-binding Rossmann-like Domain"/>
    <property type="match status" value="1"/>
</dbReference>
<accession>A0ABT5K050</accession>
<dbReference type="SUPFAM" id="SSF51735">
    <property type="entry name" value="NAD(P)-binding Rossmann-fold domains"/>
    <property type="match status" value="1"/>
</dbReference>
<sequence>MDTYLQLTSGADKVVFAASTSEVCGKSTQLPFCENGDVVPGATSKGRWFYACAKAIEPLAYFRQRRRFSYVGDVVWAIKRQILHPRNCGRVFNVGSYGKVSLFELAQRVKARAGSASEIAFVPYANAYDSNFEDMPGRIPDLRRLREAARAALALALGAAALSQRAAAQQAWSFDAATEPSRVSAGARDMTWWNQHLQASYRAGPGLGWYAAADSEHREQGDDLTLSAGGHRRIQDWLLSGRIGAGVQPAFAPRFSVEPQLARLFGNVALQASAVYRAFPQSRVRIGSLAAIVYNGDSEFELKLSYGSTEPAGHRIRVVGVRAAWDRGGAFSYGASVSAGHGLYDAINVPGSEARRGWIVNANVRYRIDAASSVRLDLTLGREELSFRQRALGLSYRREF</sequence>
<evidence type="ECO:0000313" key="2">
    <source>
        <dbReference type="Proteomes" id="UP001221208"/>
    </source>
</evidence>
<dbReference type="InterPro" id="IPR030887">
    <property type="entry name" value="Beta-barrel_YaiO"/>
</dbReference>
<reference evidence="1 2" key="1">
    <citation type="submission" date="2022-10" db="EMBL/GenBank/DDBJ databases">
        <title>Janthinobacterium sp. hw3 Genome sequencing.</title>
        <authorList>
            <person name="Park S."/>
        </authorList>
    </citation>
    <scope>NUCLEOTIDE SEQUENCE [LARGE SCALE GENOMIC DNA]</scope>
    <source>
        <strain evidence="2">hw3</strain>
    </source>
</reference>
<proteinExistence type="predicted"/>
<gene>
    <name evidence="1" type="ORF">OIK44_12210</name>
</gene>
<comment type="caution">
    <text evidence="1">The sequence shown here is derived from an EMBL/GenBank/DDBJ whole genome shotgun (WGS) entry which is preliminary data.</text>
</comment>
<name>A0ABT5K050_9BURK</name>
<keyword evidence="2" id="KW-1185">Reference proteome</keyword>